<evidence type="ECO:0000313" key="2">
    <source>
        <dbReference type="Proteomes" id="UP000074119"/>
    </source>
</evidence>
<dbReference type="KEGG" id="zal:AZF00_05465"/>
<name>A0A127M3F8_9GAMM</name>
<evidence type="ECO:0000313" key="1">
    <source>
        <dbReference type="EMBL" id="AMO67779.1"/>
    </source>
</evidence>
<organism evidence="1 2">
    <name type="scientific">Zhongshania aliphaticivorans</name>
    <dbReference type="NCBI Taxonomy" id="1470434"/>
    <lineage>
        <taxon>Bacteria</taxon>
        <taxon>Pseudomonadati</taxon>
        <taxon>Pseudomonadota</taxon>
        <taxon>Gammaproteobacteria</taxon>
        <taxon>Cellvibrionales</taxon>
        <taxon>Spongiibacteraceae</taxon>
        <taxon>Zhongshania</taxon>
    </lineage>
</organism>
<sequence>MPVNKNYFYLKSTTRNNPTALKTKTKDDTNPSNNMEPFKYKSIKKLIYLRAINKLNPSMLISYINPFTSITSTQWTPA</sequence>
<gene>
    <name evidence="1" type="ORF">AZF00_05465</name>
</gene>
<dbReference type="EMBL" id="CP014544">
    <property type="protein sequence ID" value="AMO67779.1"/>
    <property type="molecule type" value="Genomic_DNA"/>
</dbReference>
<accession>A0A127M3F8</accession>
<dbReference type="Proteomes" id="UP000074119">
    <property type="component" value="Chromosome"/>
</dbReference>
<dbReference type="AlphaFoldDB" id="A0A127M3F8"/>
<proteinExistence type="predicted"/>
<protein>
    <submittedName>
        <fullName evidence="1">Uncharacterized protein</fullName>
    </submittedName>
</protein>
<reference evidence="1 2" key="1">
    <citation type="submission" date="2015-12" db="EMBL/GenBank/DDBJ databases">
        <authorList>
            <person name="Shamseldin A."/>
            <person name="Moawad H."/>
            <person name="Abd El-Rahim W.M."/>
            <person name="Sadowsky M.J."/>
        </authorList>
    </citation>
    <scope>NUCLEOTIDE SEQUENCE [LARGE SCALE GENOMIC DNA]</scope>
    <source>
        <strain evidence="1 2">SM2</strain>
    </source>
</reference>